<accession>A0A9P6A5U4</accession>
<dbReference type="EMBL" id="MU154527">
    <property type="protein sequence ID" value="KAF9500562.1"/>
    <property type="molecule type" value="Genomic_DNA"/>
</dbReference>
<dbReference type="AlphaFoldDB" id="A0A9P6A5U4"/>
<feature type="domain" description="Glyoxal oxidase N-terminal" evidence="3">
    <location>
        <begin position="245"/>
        <end position="627"/>
    </location>
</feature>
<reference evidence="5" key="1">
    <citation type="submission" date="2020-11" db="EMBL/GenBank/DDBJ databases">
        <authorList>
            <consortium name="DOE Joint Genome Institute"/>
            <person name="Ahrendt S."/>
            <person name="Riley R."/>
            <person name="Andreopoulos W."/>
            <person name="Labutti K."/>
            <person name="Pangilinan J."/>
            <person name="Ruiz-Duenas F.J."/>
            <person name="Barrasa J.M."/>
            <person name="Sanchez-Garcia M."/>
            <person name="Camarero S."/>
            <person name="Miyauchi S."/>
            <person name="Serrano A."/>
            <person name="Linde D."/>
            <person name="Babiker R."/>
            <person name="Drula E."/>
            <person name="Ayuso-Fernandez I."/>
            <person name="Pacheco R."/>
            <person name="Padilla G."/>
            <person name="Ferreira P."/>
            <person name="Barriuso J."/>
            <person name="Kellner H."/>
            <person name="Castanera R."/>
            <person name="Alfaro M."/>
            <person name="Ramirez L."/>
            <person name="Pisabarro A.G."/>
            <person name="Kuo A."/>
            <person name="Tritt A."/>
            <person name="Lipzen A."/>
            <person name="He G."/>
            <person name="Yan M."/>
            <person name="Ng V."/>
            <person name="Cullen D."/>
            <person name="Martin F."/>
            <person name="Rosso M.-N."/>
            <person name="Henrissat B."/>
            <person name="Hibbett D."/>
            <person name="Martinez A.T."/>
            <person name="Grigoriev I.V."/>
        </authorList>
    </citation>
    <scope>NUCLEOTIDE SEQUENCE</scope>
    <source>
        <strain evidence="5">ATCC 90797</strain>
    </source>
</reference>
<dbReference type="InterPro" id="IPR011043">
    <property type="entry name" value="Gal_Oxase/kelch_b-propeller"/>
</dbReference>
<dbReference type="Pfam" id="PF09118">
    <property type="entry name" value="GO-like_E_set"/>
    <property type="match status" value="1"/>
</dbReference>
<sequence>MITCARSPMAMLVWHVLAYAITVSAARESAWNGYVPPSSDRDSQFTPYYVPPGAKAYDSNSPLLEFSGRWIASYSPSYAHHTSRWTPRIDAYVLFTFHGNGIEGFGTTSDTISCARIYIDGVLLETIKPWSEKTLAQQRIFWTFDLALDKHTIKIVNCGPYLDISAFVVTNSKYPSNQKSTAQASASSQAASLLRRDTSVTAAWRLTQKGSTGVEAMQIAVVSSELAIIIDKVEHNPLAINGHPAWAALYNLKTHSVRPLAMDSNSFCAGGSYLSNGTMISVGGNPVVEDRVGAASFGDLDGLQSIRLFGPCNSGSSGKCAFYENHDALHLASPRWYNTVTRLTDGSAIVVGGSKKGGWINNATVNNPTVEFYPPKNIHGYLGLPIPLPFLQRTLNSNLFPIVFLLPDGTLFIAANRDAIIYEWKTNSERVLPQLPNGVHVTYPMTGAGQLLPLDPDTNYAPEILICGGSTINDRLAGCELSALTAASSQCSRMVLTDEGISKGWQVEHMPEGRVMPDIVTLPTGQLLIVNGAGSGISGYGNVQHQVGQSNAANPRFTPVLYDPRAPKGERFSTKGLPTSDIPRLYHSVATLTPDGSVMIAGSNPNFDRSEMKYGTEYRVEWLNPPYMAKERPTISPKYTKNIHYGQTFDLHVGIPSNLDTETVKCRNKHADILVVILMDLGFITHSVHANSRLVYLKHQSSTVNSFVVSGPKNEGIYPPGPAWLAVVVGGVPSQLVEVMVGDGRNPPVDEDAIANVRKIVKTAQKPKSNQDDTVE</sequence>
<evidence type="ECO:0000259" key="4">
    <source>
        <dbReference type="Pfam" id="PF09118"/>
    </source>
</evidence>
<dbReference type="Pfam" id="PF07250">
    <property type="entry name" value="Glyoxal_oxid_N"/>
    <property type="match status" value="1"/>
</dbReference>
<feature type="domain" description="Galactose oxidase-like Early set" evidence="4">
    <location>
        <begin position="632"/>
        <end position="741"/>
    </location>
</feature>
<dbReference type="OrthoDB" id="2019572at2759"/>
<organism evidence="5 6">
    <name type="scientific">Pleurotus eryngii</name>
    <name type="common">Boletus of the steppes</name>
    <dbReference type="NCBI Taxonomy" id="5323"/>
    <lineage>
        <taxon>Eukaryota</taxon>
        <taxon>Fungi</taxon>
        <taxon>Dikarya</taxon>
        <taxon>Basidiomycota</taxon>
        <taxon>Agaricomycotina</taxon>
        <taxon>Agaricomycetes</taxon>
        <taxon>Agaricomycetidae</taxon>
        <taxon>Agaricales</taxon>
        <taxon>Pleurotineae</taxon>
        <taxon>Pleurotaceae</taxon>
        <taxon>Pleurotus</taxon>
    </lineage>
</organism>
<proteinExistence type="predicted"/>
<dbReference type="PANTHER" id="PTHR32208:SF96">
    <property type="entry name" value="GLYOXAL OXIDASE"/>
    <property type="match status" value="1"/>
</dbReference>
<keyword evidence="1 2" id="KW-0732">Signal</keyword>
<dbReference type="Gene3D" id="2.60.120.260">
    <property type="entry name" value="Galactose-binding domain-like"/>
    <property type="match status" value="1"/>
</dbReference>
<dbReference type="InterPro" id="IPR009880">
    <property type="entry name" value="Glyoxal_oxidase_N"/>
</dbReference>
<dbReference type="Gene3D" id="2.60.40.10">
    <property type="entry name" value="Immunoglobulins"/>
    <property type="match status" value="1"/>
</dbReference>
<evidence type="ECO:0000256" key="2">
    <source>
        <dbReference type="SAM" id="SignalP"/>
    </source>
</evidence>
<dbReference type="Proteomes" id="UP000807025">
    <property type="component" value="Unassembled WGS sequence"/>
</dbReference>
<dbReference type="Gene3D" id="2.130.10.80">
    <property type="entry name" value="Galactose oxidase/kelch, beta-propeller"/>
    <property type="match status" value="1"/>
</dbReference>
<dbReference type="InterPro" id="IPR013783">
    <property type="entry name" value="Ig-like_fold"/>
</dbReference>
<dbReference type="InterPro" id="IPR014756">
    <property type="entry name" value="Ig_E-set"/>
</dbReference>
<dbReference type="InterPro" id="IPR015202">
    <property type="entry name" value="GO-like_E_set"/>
</dbReference>
<evidence type="ECO:0000313" key="6">
    <source>
        <dbReference type="Proteomes" id="UP000807025"/>
    </source>
</evidence>
<gene>
    <name evidence="5" type="ORF">BDN71DRAFT_1427404</name>
</gene>
<dbReference type="InterPro" id="IPR037293">
    <property type="entry name" value="Gal_Oxidase_central_sf"/>
</dbReference>
<dbReference type="PANTHER" id="PTHR32208">
    <property type="entry name" value="SECRETED PROTEIN-RELATED"/>
    <property type="match status" value="1"/>
</dbReference>
<feature type="chain" id="PRO_5040402692" evidence="2">
    <location>
        <begin position="27"/>
        <end position="776"/>
    </location>
</feature>
<comment type="caution">
    <text evidence="5">The sequence shown here is derived from an EMBL/GenBank/DDBJ whole genome shotgun (WGS) entry which is preliminary data.</text>
</comment>
<feature type="signal peptide" evidence="2">
    <location>
        <begin position="1"/>
        <end position="26"/>
    </location>
</feature>
<evidence type="ECO:0000313" key="5">
    <source>
        <dbReference type="EMBL" id="KAF9500562.1"/>
    </source>
</evidence>
<name>A0A9P6A5U4_PLEER</name>
<dbReference type="SUPFAM" id="SSF81296">
    <property type="entry name" value="E set domains"/>
    <property type="match status" value="1"/>
</dbReference>
<dbReference type="CDD" id="cd02851">
    <property type="entry name" value="E_set_GO_C"/>
    <property type="match status" value="1"/>
</dbReference>
<evidence type="ECO:0000256" key="1">
    <source>
        <dbReference type="ARBA" id="ARBA00022729"/>
    </source>
</evidence>
<dbReference type="SUPFAM" id="SSF50965">
    <property type="entry name" value="Galactose oxidase, central domain"/>
    <property type="match status" value="1"/>
</dbReference>
<keyword evidence="6" id="KW-1185">Reference proteome</keyword>
<protein>
    <submittedName>
        <fullName evidence="5">Copper radical oxidase</fullName>
    </submittedName>
</protein>
<evidence type="ECO:0000259" key="3">
    <source>
        <dbReference type="Pfam" id="PF07250"/>
    </source>
</evidence>